<protein>
    <recommendedName>
        <fullName evidence="3">DUF2834 domain-containing protein</fullName>
    </recommendedName>
</protein>
<dbReference type="EMBL" id="LAZR01002534">
    <property type="protein sequence ID" value="KKN28790.1"/>
    <property type="molecule type" value="Genomic_DNA"/>
</dbReference>
<proteinExistence type="predicted"/>
<evidence type="ECO:0000313" key="2">
    <source>
        <dbReference type="EMBL" id="KKN28790.1"/>
    </source>
</evidence>
<keyword evidence="1" id="KW-0812">Transmembrane</keyword>
<dbReference type="Pfam" id="PF11196">
    <property type="entry name" value="DUF2834"/>
    <property type="match status" value="1"/>
</dbReference>
<comment type="caution">
    <text evidence="2">The sequence shown here is derived from an EMBL/GenBank/DDBJ whole genome shotgun (WGS) entry which is preliminary data.</text>
</comment>
<feature type="transmembrane region" description="Helical" evidence="1">
    <location>
        <begin position="7"/>
        <end position="25"/>
    </location>
</feature>
<name>A0A0F9PAG5_9ZZZZ</name>
<dbReference type="AlphaFoldDB" id="A0A0F9PAG5"/>
<evidence type="ECO:0000256" key="1">
    <source>
        <dbReference type="SAM" id="Phobius"/>
    </source>
</evidence>
<sequence>MKFKHIYLLLSILGICYTWYYNIQWFQTVEDPTFSNFLNDAQANFAGKSIGADLSVVVLTFFVFMVSESLKLKTKYWWVLIPLTFLVAIAFTLPLFLYMRANRLEQNNVFQ</sequence>
<keyword evidence="1" id="KW-1133">Transmembrane helix</keyword>
<accession>A0A0F9PAG5</accession>
<dbReference type="InterPro" id="IPR021362">
    <property type="entry name" value="DUF2834"/>
</dbReference>
<keyword evidence="1" id="KW-0472">Membrane</keyword>
<feature type="transmembrane region" description="Helical" evidence="1">
    <location>
        <begin position="45"/>
        <end position="64"/>
    </location>
</feature>
<feature type="transmembrane region" description="Helical" evidence="1">
    <location>
        <begin position="76"/>
        <end position="99"/>
    </location>
</feature>
<gene>
    <name evidence="2" type="ORF">LCGC14_0850690</name>
</gene>
<reference evidence="2" key="1">
    <citation type="journal article" date="2015" name="Nature">
        <title>Complex archaea that bridge the gap between prokaryotes and eukaryotes.</title>
        <authorList>
            <person name="Spang A."/>
            <person name="Saw J.H."/>
            <person name="Jorgensen S.L."/>
            <person name="Zaremba-Niedzwiedzka K."/>
            <person name="Martijn J."/>
            <person name="Lind A.E."/>
            <person name="van Eijk R."/>
            <person name="Schleper C."/>
            <person name="Guy L."/>
            <person name="Ettema T.J."/>
        </authorList>
    </citation>
    <scope>NUCLEOTIDE SEQUENCE</scope>
</reference>
<organism evidence="2">
    <name type="scientific">marine sediment metagenome</name>
    <dbReference type="NCBI Taxonomy" id="412755"/>
    <lineage>
        <taxon>unclassified sequences</taxon>
        <taxon>metagenomes</taxon>
        <taxon>ecological metagenomes</taxon>
    </lineage>
</organism>
<evidence type="ECO:0008006" key="3">
    <source>
        <dbReference type="Google" id="ProtNLM"/>
    </source>
</evidence>